<dbReference type="InterPro" id="IPR006822">
    <property type="entry name" value="Coatomer_esu"/>
</dbReference>
<keyword evidence="10" id="KW-0333">Golgi apparatus</keyword>
<keyword evidence="6" id="KW-0813">Transport</keyword>
<dbReference type="STRING" id="6238.A8XZL2"/>
<dbReference type="InParanoid" id="A8XZL2"/>
<evidence type="ECO:0000256" key="11">
    <source>
        <dbReference type="ARBA" id="ARBA00023136"/>
    </source>
</evidence>
<dbReference type="GO" id="GO:0005198">
    <property type="term" value="F:structural molecule activity"/>
    <property type="evidence" value="ECO:0007669"/>
    <property type="project" value="InterPro"/>
</dbReference>
<dbReference type="PIRSF" id="PIRSF016478">
    <property type="entry name" value="Coatomer_esu"/>
    <property type="match status" value="1"/>
</dbReference>
<evidence type="ECO:0000256" key="5">
    <source>
        <dbReference type="ARBA" id="ARBA00015828"/>
    </source>
</evidence>
<sequence>MADKLFAIRNYFFLGSYQSCIGEALKFQTKSEEEKQEKDVYLYRAYIAQGQAFIPLKEIPATTKSADLAAVRKFAEFRNNPAAQKKILAEIKEEVASKSLKSEIAGVLAAAILNEADVRDLSLEKRENSKKFKFSSRKIEKNRKNSFPQIFEFGKLFKDIFTSSQTEDAFRAVSRFDGLEARASKVFTLIKMNKRKLAIQEVKKMNQIDEDATLSQLANALVASFGASGKVKDALYIYSEMADKYGRTTDLEMHQAIVSVLTQDYAAAEELLESSLERDNKDADVLINSLVAAQLNEKDDEITERYLSQLKHEHPSHPWVVDFTRKEDEFDSIAF</sequence>
<dbReference type="InterPro" id="IPR011990">
    <property type="entry name" value="TPR-like_helical_dom_sf"/>
</dbReference>
<name>A8XZL2_CAEBR</name>
<evidence type="ECO:0000256" key="10">
    <source>
        <dbReference type="ARBA" id="ARBA00023034"/>
    </source>
</evidence>
<dbReference type="PANTHER" id="PTHR10805:SF0">
    <property type="entry name" value="COATOMER SUBUNIT EPSILON"/>
    <property type="match status" value="1"/>
</dbReference>
<accession>A8XZL2</accession>
<keyword evidence="9" id="KW-0653">Protein transport</keyword>
<dbReference type="GO" id="GO:0000139">
    <property type="term" value="C:Golgi membrane"/>
    <property type="evidence" value="ECO:0007669"/>
    <property type="project" value="UniProtKB-SubCell"/>
</dbReference>
<evidence type="ECO:0000256" key="4">
    <source>
        <dbReference type="ARBA" id="ARBA00011775"/>
    </source>
</evidence>
<evidence type="ECO:0000256" key="6">
    <source>
        <dbReference type="ARBA" id="ARBA00022448"/>
    </source>
</evidence>
<keyword evidence="7" id="KW-0963">Cytoplasm</keyword>
<evidence type="ECO:0000256" key="12">
    <source>
        <dbReference type="ARBA" id="ARBA00023329"/>
    </source>
</evidence>
<dbReference type="Proteomes" id="UP000008549">
    <property type="component" value="Unassembled WGS sequence"/>
</dbReference>
<keyword evidence="11" id="KW-0472">Membrane</keyword>
<dbReference type="FunCoup" id="A8XZL2">
    <property type="interactions" value="2741"/>
</dbReference>
<dbReference type="GO" id="GO:0006888">
    <property type="term" value="P:endoplasmic reticulum to Golgi vesicle-mediated transport"/>
    <property type="evidence" value="ECO:0000318"/>
    <property type="project" value="GO_Central"/>
</dbReference>
<gene>
    <name evidence="16" type="primary">cope-1</name>
    <name evidence="14 16" type="ORF">CBG21210</name>
    <name evidence="14" type="ORF">CBG_21210</name>
</gene>
<evidence type="ECO:0000313" key="15">
    <source>
        <dbReference type="Proteomes" id="UP000008549"/>
    </source>
</evidence>
<dbReference type="eggNOG" id="KOG3081">
    <property type="taxonomic scope" value="Eukaryota"/>
</dbReference>
<comment type="subunit">
    <text evidence="4">Oligomeric complex that consists of at least the alpha, beta, beta', gamma, delta, epsilon and zeta subunits.</text>
</comment>
<dbReference type="WormBase" id="CBG21210">
    <property type="protein sequence ID" value="CBP20068"/>
    <property type="gene ID" value="WBGene00040053"/>
    <property type="gene designation" value="Cbr-cope-1"/>
</dbReference>
<dbReference type="GO" id="GO:0006890">
    <property type="term" value="P:retrograde vesicle-mediated transport, Golgi to endoplasmic reticulum"/>
    <property type="evidence" value="ECO:0007669"/>
    <property type="project" value="InterPro"/>
</dbReference>
<evidence type="ECO:0000313" key="16">
    <source>
        <dbReference type="WormBase" id="CBG21210"/>
    </source>
</evidence>
<evidence type="ECO:0000313" key="14">
    <source>
        <dbReference type="EMBL" id="CAP38011.2"/>
    </source>
</evidence>
<comment type="subcellular location">
    <subcellularLocation>
        <location evidence="2">Cytoplasmic vesicle</location>
        <location evidence="2">COPI-coated vesicle membrane</location>
        <topology evidence="2">Peripheral membrane protein</topology>
        <orientation evidence="2">Cytoplasmic side</orientation>
    </subcellularLocation>
    <subcellularLocation>
        <location evidence="1">Golgi apparatus membrane</location>
        <topology evidence="1">Peripheral membrane protein</topology>
        <orientation evidence="1">Cytoplasmic side</orientation>
    </subcellularLocation>
</comment>
<dbReference type="EMBL" id="HE600921">
    <property type="protein sequence ID" value="CAP38011.2"/>
    <property type="molecule type" value="Genomic_DNA"/>
</dbReference>
<evidence type="ECO:0000256" key="13">
    <source>
        <dbReference type="ARBA" id="ARBA00031602"/>
    </source>
</evidence>
<dbReference type="SUPFAM" id="SSF81901">
    <property type="entry name" value="HCP-like"/>
    <property type="match status" value="1"/>
</dbReference>
<keyword evidence="8" id="KW-0931">ER-Golgi transport</keyword>
<dbReference type="GO" id="GO:0015031">
    <property type="term" value="P:protein transport"/>
    <property type="evidence" value="ECO:0007669"/>
    <property type="project" value="UniProtKB-KW"/>
</dbReference>
<proteinExistence type="inferred from homology"/>
<evidence type="ECO:0000256" key="8">
    <source>
        <dbReference type="ARBA" id="ARBA00022892"/>
    </source>
</evidence>
<protein>
    <recommendedName>
        <fullName evidence="5">Coatomer subunit epsilon</fullName>
    </recommendedName>
    <alternativeName>
        <fullName evidence="13">Epsilon-coat protein</fullName>
    </alternativeName>
</protein>
<evidence type="ECO:0000256" key="9">
    <source>
        <dbReference type="ARBA" id="ARBA00022927"/>
    </source>
</evidence>
<dbReference type="PANTHER" id="PTHR10805">
    <property type="entry name" value="COATOMER SUBUNIT EPSILON"/>
    <property type="match status" value="1"/>
</dbReference>
<dbReference type="OMA" id="SWVGMRE"/>
<reference evidence="14 15" key="1">
    <citation type="journal article" date="2003" name="PLoS Biol.">
        <title>The genome sequence of Caenorhabditis briggsae: a platform for comparative genomics.</title>
        <authorList>
            <person name="Stein L.D."/>
            <person name="Bao Z."/>
            <person name="Blasiar D."/>
            <person name="Blumenthal T."/>
            <person name="Brent M.R."/>
            <person name="Chen N."/>
            <person name="Chinwalla A."/>
            <person name="Clarke L."/>
            <person name="Clee C."/>
            <person name="Coghlan A."/>
            <person name="Coulson A."/>
            <person name="D'Eustachio P."/>
            <person name="Fitch D.H."/>
            <person name="Fulton L.A."/>
            <person name="Fulton R.E."/>
            <person name="Griffiths-Jones S."/>
            <person name="Harris T.W."/>
            <person name="Hillier L.W."/>
            <person name="Kamath R."/>
            <person name="Kuwabara P.E."/>
            <person name="Mardis E.R."/>
            <person name="Marra M.A."/>
            <person name="Miner T.L."/>
            <person name="Minx P."/>
            <person name="Mullikin J.C."/>
            <person name="Plumb R.W."/>
            <person name="Rogers J."/>
            <person name="Schein J.E."/>
            <person name="Sohrmann M."/>
            <person name="Spieth J."/>
            <person name="Stajich J.E."/>
            <person name="Wei C."/>
            <person name="Willey D."/>
            <person name="Wilson R.K."/>
            <person name="Durbin R."/>
            <person name="Waterston R.H."/>
        </authorList>
    </citation>
    <scope>NUCLEOTIDE SEQUENCE [LARGE SCALE GENOMIC DNA]</scope>
    <source>
        <strain evidence="14 15">AF16</strain>
    </source>
</reference>
<evidence type="ECO:0000256" key="7">
    <source>
        <dbReference type="ARBA" id="ARBA00022490"/>
    </source>
</evidence>
<evidence type="ECO:0000256" key="1">
    <source>
        <dbReference type="ARBA" id="ARBA00004255"/>
    </source>
</evidence>
<keyword evidence="15" id="KW-1185">Reference proteome</keyword>
<dbReference type="Pfam" id="PF04733">
    <property type="entry name" value="Coatomer_E"/>
    <property type="match status" value="2"/>
</dbReference>
<comment type="similarity">
    <text evidence="3">Belongs to the COPE family.</text>
</comment>
<dbReference type="Gene3D" id="1.25.40.10">
    <property type="entry name" value="Tetratricopeptide repeat domain"/>
    <property type="match status" value="2"/>
</dbReference>
<evidence type="ECO:0000256" key="3">
    <source>
        <dbReference type="ARBA" id="ARBA00008827"/>
    </source>
</evidence>
<dbReference type="GO" id="GO:0006891">
    <property type="term" value="P:intra-Golgi vesicle-mediated transport"/>
    <property type="evidence" value="ECO:0000318"/>
    <property type="project" value="GO_Central"/>
</dbReference>
<organism evidence="14 15">
    <name type="scientific">Caenorhabditis briggsae</name>
    <dbReference type="NCBI Taxonomy" id="6238"/>
    <lineage>
        <taxon>Eukaryota</taxon>
        <taxon>Metazoa</taxon>
        <taxon>Ecdysozoa</taxon>
        <taxon>Nematoda</taxon>
        <taxon>Chromadorea</taxon>
        <taxon>Rhabditida</taxon>
        <taxon>Rhabditina</taxon>
        <taxon>Rhabditomorpha</taxon>
        <taxon>Rhabditoidea</taxon>
        <taxon>Rhabditidae</taxon>
        <taxon>Peloderinae</taxon>
        <taxon>Caenorhabditis</taxon>
    </lineage>
</organism>
<reference evidence="14 15" key="2">
    <citation type="journal article" date="2011" name="PLoS Genet.">
        <title>Caenorhabditis briggsae recombinant inbred line genotypes reveal inter-strain incompatibility and the evolution of recombination.</title>
        <authorList>
            <person name="Ross J.A."/>
            <person name="Koboldt D.C."/>
            <person name="Staisch J.E."/>
            <person name="Chamberlin H.M."/>
            <person name="Gupta B.P."/>
            <person name="Miller R.D."/>
            <person name="Baird S.E."/>
            <person name="Haag E.S."/>
        </authorList>
    </citation>
    <scope>NUCLEOTIDE SEQUENCE [LARGE SCALE GENOMIC DNA]</scope>
    <source>
        <strain evidence="14 15">AF16</strain>
    </source>
</reference>
<dbReference type="GO" id="GO:0030126">
    <property type="term" value="C:COPI vesicle coat"/>
    <property type="evidence" value="ECO:0000318"/>
    <property type="project" value="GO_Central"/>
</dbReference>
<keyword evidence="12" id="KW-0968">Cytoplasmic vesicle</keyword>
<dbReference type="HOGENOM" id="CLU_049363_0_0_1"/>
<evidence type="ECO:0000256" key="2">
    <source>
        <dbReference type="ARBA" id="ARBA00004347"/>
    </source>
</evidence>
<dbReference type="AlphaFoldDB" id="A8XZL2"/>